<dbReference type="PANTHER" id="PTHR12496">
    <property type="entry name" value="CGI-41 METHYLTRANSFERASE"/>
    <property type="match status" value="1"/>
</dbReference>
<proteinExistence type="predicted"/>
<evidence type="ECO:0000313" key="3">
    <source>
        <dbReference type="EMBL" id="TKA46663.1"/>
    </source>
</evidence>
<sequence>MGPEKPLPFNDAFASADAYVDSLLDFVGTHDLLRTLCGGVHILDFFTTTDPDLYSRVLPEEWRDFFAHHEIMDILDLLMRDDIEEIDEGENGRWRDGPIPPRSLLDYIGNVRKHLLMRDAKGSQCSRNRAMKPMQKMARQVAVGMNIKKVHEVGLFARYISDLADDMTSSTGVKTTHLVDFGSGQNYLGRALACEPYNKRIVAIESKSHNAERAKEFDVMARLTAKELVMRNKKVFRAGSGLNAPASLPTPPPESAADGSEPEPTQATDASLDPAIEAHGGAKGSVQYVEHRILDGELSGVVQRIRDPDPQLMVISLHSCGNLVHHGLRSLILNPSVKAVAMVGCCYNLLTERLGPATYKLPSLRPTAHEHPRMTSTGEANDPHGFPMSERLCKYGSQGIRLNITARMMAVQAPQNWGQKDSEEFFTRHFYRALLQRIFLDRGLVGPPSGDRVGASPAGHSSGTAIIIGKLCKSCYTSFVAYVRGALAKLCEGLETGMRFREMMGGLTDEEIEGYAETFGSRKKDLSVIWSLMAFSAGVVEATIVVDRWLWLREQEQVSEAWVEPVFEYGMSPRNLVVVGMKK</sequence>
<evidence type="ECO:0000259" key="2">
    <source>
        <dbReference type="Pfam" id="PF13679"/>
    </source>
</evidence>
<gene>
    <name evidence="3" type="ORF">B0A54_02496</name>
</gene>
<accession>A0A4U0VCY0</accession>
<dbReference type="Pfam" id="PF13679">
    <property type="entry name" value="Methyltransf_32"/>
    <property type="match status" value="1"/>
</dbReference>
<reference evidence="3 4" key="1">
    <citation type="submission" date="2017-03" db="EMBL/GenBank/DDBJ databases">
        <title>Genomes of endolithic fungi from Antarctica.</title>
        <authorList>
            <person name="Coleine C."/>
            <person name="Masonjones S."/>
            <person name="Stajich J.E."/>
        </authorList>
    </citation>
    <scope>NUCLEOTIDE SEQUENCE [LARGE SCALE GENOMIC DNA]</scope>
    <source>
        <strain evidence="3 4">CCFEE 5311</strain>
    </source>
</reference>
<dbReference type="EMBL" id="NAJP01000008">
    <property type="protein sequence ID" value="TKA46663.1"/>
    <property type="molecule type" value="Genomic_DNA"/>
</dbReference>
<feature type="region of interest" description="Disordered" evidence="1">
    <location>
        <begin position="240"/>
        <end position="269"/>
    </location>
</feature>
<dbReference type="AlphaFoldDB" id="A0A4U0VCY0"/>
<dbReference type="Proteomes" id="UP000310066">
    <property type="component" value="Unassembled WGS sequence"/>
</dbReference>
<dbReference type="InterPro" id="IPR025714">
    <property type="entry name" value="Methyltranfer_dom"/>
</dbReference>
<evidence type="ECO:0000256" key="1">
    <source>
        <dbReference type="SAM" id="MobiDB-lite"/>
    </source>
</evidence>
<dbReference type="PANTHER" id="PTHR12496:SF0">
    <property type="entry name" value="METHYLTRANSFERASE DOMAIN-CONTAINING PROTEIN"/>
    <property type="match status" value="1"/>
</dbReference>
<dbReference type="OrthoDB" id="10258156at2759"/>
<protein>
    <recommendedName>
        <fullName evidence="2">Methyltransferase domain-containing protein</fullName>
    </recommendedName>
</protein>
<dbReference type="InterPro" id="IPR052220">
    <property type="entry name" value="METTL25"/>
</dbReference>
<name>A0A4U0VCY0_9PEZI</name>
<evidence type="ECO:0000313" key="4">
    <source>
        <dbReference type="Proteomes" id="UP000310066"/>
    </source>
</evidence>
<organism evidence="3 4">
    <name type="scientific">Friedmanniomyces endolithicus</name>
    <dbReference type="NCBI Taxonomy" id="329885"/>
    <lineage>
        <taxon>Eukaryota</taxon>
        <taxon>Fungi</taxon>
        <taxon>Dikarya</taxon>
        <taxon>Ascomycota</taxon>
        <taxon>Pezizomycotina</taxon>
        <taxon>Dothideomycetes</taxon>
        <taxon>Dothideomycetidae</taxon>
        <taxon>Mycosphaerellales</taxon>
        <taxon>Teratosphaeriaceae</taxon>
        <taxon>Friedmanniomyces</taxon>
    </lineage>
</organism>
<comment type="caution">
    <text evidence="3">The sequence shown here is derived from an EMBL/GenBank/DDBJ whole genome shotgun (WGS) entry which is preliminary data.</text>
</comment>
<dbReference type="STRING" id="329885.A0A4U0VCY0"/>
<feature type="domain" description="Methyltransferase" evidence="2">
    <location>
        <begin position="148"/>
        <end position="352"/>
    </location>
</feature>